<evidence type="ECO:0000313" key="2">
    <source>
        <dbReference type="Proteomes" id="UP000184127"/>
    </source>
</evidence>
<keyword evidence="2" id="KW-1185">Reference proteome</keyword>
<protein>
    <submittedName>
        <fullName evidence="1">Uncharacterized protein</fullName>
    </submittedName>
</protein>
<dbReference type="SUPFAM" id="SSF52980">
    <property type="entry name" value="Restriction endonuclease-like"/>
    <property type="match status" value="1"/>
</dbReference>
<reference evidence="2" key="1">
    <citation type="submission" date="2016-11" db="EMBL/GenBank/DDBJ databases">
        <authorList>
            <person name="Varghese N."/>
            <person name="Submissions S."/>
        </authorList>
    </citation>
    <scope>NUCLEOTIDE SEQUENCE [LARGE SCALE GENOMIC DNA]</scope>
    <source>
        <strain evidence="2">DSM 18761</strain>
    </source>
</reference>
<evidence type="ECO:0000313" key="1">
    <source>
        <dbReference type="EMBL" id="SHF27274.1"/>
    </source>
</evidence>
<dbReference type="Proteomes" id="UP000184127">
    <property type="component" value="Unassembled WGS sequence"/>
</dbReference>
<name>A0A1M5AAT9_9THEO</name>
<accession>A0A1M5AAT9</accession>
<dbReference type="RefSeq" id="WP_234949281.1">
    <property type="nucleotide sequence ID" value="NZ_FQUR01000021.1"/>
</dbReference>
<gene>
    <name evidence="1" type="ORF">SAMN02745195_02252</name>
</gene>
<dbReference type="EMBL" id="FQUR01000021">
    <property type="protein sequence ID" value="SHF27274.1"/>
    <property type="molecule type" value="Genomic_DNA"/>
</dbReference>
<dbReference type="InterPro" id="IPR011335">
    <property type="entry name" value="Restrct_endonuc-II-like"/>
</dbReference>
<dbReference type="AlphaFoldDB" id="A0A1M5AAT9"/>
<sequence>MYNHGYQLIGISLTTSTRQGECKLKGFEVIHRVRQIGGDESKAILITGLKKEYKEDSNRGTKKLQEDLSFVTGTAEDKIVVFGVDDWADIGDKICEEVFR</sequence>
<organism evidence="1 2">
    <name type="scientific">Thermoanaerobacter uzonensis DSM 18761</name>
    <dbReference type="NCBI Taxonomy" id="1123369"/>
    <lineage>
        <taxon>Bacteria</taxon>
        <taxon>Bacillati</taxon>
        <taxon>Bacillota</taxon>
        <taxon>Clostridia</taxon>
        <taxon>Thermoanaerobacterales</taxon>
        <taxon>Thermoanaerobacteraceae</taxon>
        <taxon>Thermoanaerobacter</taxon>
    </lineage>
</organism>
<proteinExistence type="predicted"/>